<protein>
    <submittedName>
        <fullName evidence="2">Uncharacterized protein</fullName>
    </submittedName>
</protein>
<dbReference type="Gene3D" id="3.30.300.130">
    <property type="entry name" value="Fe-S cluster assembly (FSCA)"/>
    <property type="match status" value="1"/>
</dbReference>
<gene>
    <name evidence="2" type="ORF">MIMGU_mgv1a014182mg</name>
</gene>
<name>A0A022QI81_ERYGU</name>
<dbReference type="InterPro" id="IPR034904">
    <property type="entry name" value="FSCA_dom_sf"/>
</dbReference>
<evidence type="ECO:0000313" key="2">
    <source>
        <dbReference type="EMBL" id="EYU26225.1"/>
    </source>
</evidence>
<feature type="transmembrane region" description="Helical" evidence="1">
    <location>
        <begin position="174"/>
        <end position="194"/>
    </location>
</feature>
<dbReference type="PhylomeDB" id="A0A022QI81"/>
<dbReference type="PANTHER" id="PTHR36018:SF1">
    <property type="entry name" value="OS09G0481800 PROTEIN"/>
    <property type="match status" value="1"/>
</dbReference>
<evidence type="ECO:0000256" key="1">
    <source>
        <dbReference type="SAM" id="Phobius"/>
    </source>
</evidence>
<accession>A0A022QI81</accession>
<keyword evidence="1" id="KW-0472">Membrane</keyword>
<dbReference type="PANTHER" id="PTHR36018">
    <property type="entry name" value="OS09G0481800 PROTEIN"/>
    <property type="match status" value="1"/>
</dbReference>
<reference evidence="2 3" key="1">
    <citation type="journal article" date="2013" name="Proc. Natl. Acad. Sci. U.S.A.">
        <title>Fine-scale variation in meiotic recombination in Mimulus inferred from population shotgun sequencing.</title>
        <authorList>
            <person name="Hellsten U."/>
            <person name="Wright K.M."/>
            <person name="Jenkins J."/>
            <person name="Shu S."/>
            <person name="Yuan Y."/>
            <person name="Wessler S.R."/>
            <person name="Schmutz J."/>
            <person name="Willis J.H."/>
            <person name="Rokhsar D.S."/>
        </authorList>
    </citation>
    <scope>NUCLEOTIDE SEQUENCE [LARGE SCALE GENOMIC DNA]</scope>
    <source>
        <strain evidence="3">cv. DUN x IM62</strain>
    </source>
</reference>
<keyword evidence="1" id="KW-1133">Transmembrane helix</keyword>
<dbReference type="eggNOG" id="ENOG502S115">
    <property type="taxonomic scope" value="Eukaryota"/>
</dbReference>
<dbReference type="AlphaFoldDB" id="A0A022QI81"/>
<sequence>MPLLKLLHHHHSLSPAVKHLTPPHHLRSNLFPPPAALQPKNGCFMSSRSRLRNQRHRSCAPSISASSAPLDLTEDNIKQVLADAKTEASFLLFSLLQLQFLLHDNNNVANLDYEFVFQFSLQLAQLFDTSVNITGKVELVELDGPYVTISLKGRFWHTRSMVLARLGNYLKQRIPVSLMLFIYFTYLYSVYINIHIQC</sequence>
<organism evidence="2 3">
    <name type="scientific">Erythranthe guttata</name>
    <name type="common">Yellow monkey flower</name>
    <name type="synonym">Mimulus guttatus</name>
    <dbReference type="NCBI Taxonomy" id="4155"/>
    <lineage>
        <taxon>Eukaryota</taxon>
        <taxon>Viridiplantae</taxon>
        <taxon>Streptophyta</taxon>
        <taxon>Embryophyta</taxon>
        <taxon>Tracheophyta</taxon>
        <taxon>Spermatophyta</taxon>
        <taxon>Magnoliopsida</taxon>
        <taxon>eudicotyledons</taxon>
        <taxon>Gunneridae</taxon>
        <taxon>Pentapetalae</taxon>
        <taxon>asterids</taxon>
        <taxon>lamiids</taxon>
        <taxon>Lamiales</taxon>
        <taxon>Phrymaceae</taxon>
        <taxon>Erythranthe</taxon>
    </lineage>
</organism>
<dbReference type="EMBL" id="KI631699">
    <property type="protein sequence ID" value="EYU26225.1"/>
    <property type="molecule type" value="Genomic_DNA"/>
</dbReference>
<dbReference type="Proteomes" id="UP000030748">
    <property type="component" value="Unassembled WGS sequence"/>
</dbReference>
<keyword evidence="1" id="KW-0812">Transmembrane</keyword>
<keyword evidence="3" id="KW-1185">Reference proteome</keyword>
<proteinExistence type="predicted"/>
<evidence type="ECO:0000313" key="3">
    <source>
        <dbReference type="Proteomes" id="UP000030748"/>
    </source>
</evidence>